<feature type="region of interest" description="Disordered" evidence="6">
    <location>
        <begin position="222"/>
        <end position="246"/>
    </location>
</feature>
<dbReference type="AlphaFoldDB" id="A0A6P8HK65"/>
<keyword evidence="3 8" id="KW-0378">Hydrolase</keyword>
<evidence type="ECO:0000256" key="5">
    <source>
        <dbReference type="ARBA" id="ARBA00038063"/>
    </source>
</evidence>
<evidence type="ECO:0000256" key="4">
    <source>
        <dbReference type="ARBA" id="ARBA00022884"/>
    </source>
</evidence>
<evidence type="ECO:0000256" key="3">
    <source>
        <dbReference type="ARBA" id="ARBA00022801"/>
    </source>
</evidence>
<dbReference type="InParanoid" id="A0A6P8HK65"/>
<dbReference type="OrthoDB" id="1711136at2759"/>
<name>A0A6P8HK65_ACTTE</name>
<feature type="compositionally biased region" description="Polar residues" evidence="6">
    <location>
        <begin position="237"/>
        <end position="246"/>
    </location>
</feature>
<dbReference type="GO" id="GO:0000049">
    <property type="term" value="F:tRNA binding"/>
    <property type="evidence" value="ECO:0007669"/>
    <property type="project" value="UniProtKB-KW"/>
</dbReference>
<dbReference type="EC" id="3.1.1.29" evidence="1"/>
<accession>A0A6P8HK65</accession>
<dbReference type="InterPro" id="IPR018171">
    <property type="entry name" value="Pept_tRNA_hydro_CS"/>
</dbReference>
<keyword evidence="2" id="KW-0820">tRNA-binding</keyword>
<dbReference type="FunCoup" id="A0A6P8HK65">
    <property type="interactions" value="51"/>
</dbReference>
<dbReference type="GO" id="GO:0004045">
    <property type="term" value="F:peptidyl-tRNA hydrolase activity"/>
    <property type="evidence" value="ECO:0007669"/>
    <property type="project" value="UniProtKB-EC"/>
</dbReference>
<dbReference type="InterPro" id="IPR036416">
    <property type="entry name" value="Pept_tRNA_hydro_sf"/>
</dbReference>
<dbReference type="GeneID" id="116292975"/>
<dbReference type="RefSeq" id="XP_031556206.1">
    <property type="nucleotide sequence ID" value="XM_031700346.1"/>
</dbReference>
<evidence type="ECO:0000256" key="2">
    <source>
        <dbReference type="ARBA" id="ARBA00022555"/>
    </source>
</evidence>
<dbReference type="NCBIfam" id="TIGR00447">
    <property type="entry name" value="pth"/>
    <property type="match status" value="1"/>
</dbReference>
<dbReference type="PROSITE" id="PS01196">
    <property type="entry name" value="PEPT_TRNA_HYDROL_2"/>
    <property type="match status" value="1"/>
</dbReference>
<dbReference type="InterPro" id="IPR001328">
    <property type="entry name" value="Pept_tRNA_hydro"/>
</dbReference>
<dbReference type="KEGG" id="aten:116292975"/>
<dbReference type="Proteomes" id="UP000515163">
    <property type="component" value="Unplaced"/>
</dbReference>
<dbReference type="PANTHER" id="PTHR17224:SF1">
    <property type="entry name" value="PEPTIDYL-TRNA HYDROLASE"/>
    <property type="match status" value="1"/>
</dbReference>
<evidence type="ECO:0000313" key="8">
    <source>
        <dbReference type="RefSeq" id="XP_031556206.1"/>
    </source>
</evidence>
<proteinExistence type="inferred from homology"/>
<comment type="similarity">
    <text evidence="5">Belongs to the PTH family.</text>
</comment>
<dbReference type="CDD" id="cd00462">
    <property type="entry name" value="PTH"/>
    <property type="match status" value="1"/>
</dbReference>
<sequence length="246" mass="27171">MAAGFLRSSFFRKIQSLLTLPQMQESRIIRRRSSSTRSSTSSGPHYLVVGLGNYTMPETRHSIGMAAVNHLADKLGVSFQYDKKLSGLYGITQIDDADVILLKPKLLMNINGRSVVKVASAYKIEARNVILVHDDLDKDLGRYSIKHGGSARGHNGVKSVIGSLMSCEMERFLIGIGRPKYKSEVIDYVLQKFTPAEKEVVKDIVDECSNAIIAHLKSCTSNKSESTKSENKRTTKGTTKLETSDS</sequence>
<reference evidence="8" key="1">
    <citation type="submission" date="2025-08" db="UniProtKB">
        <authorList>
            <consortium name="RefSeq"/>
        </authorList>
    </citation>
    <scope>IDENTIFICATION</scope>
</reference>
<evidence type="ECO:0000313" key="7">
    <source>
        <dbReference type="Proteomes" id="UP000515163"/>
    </source>
</evidence>
<dbReference type="SUPFAM" id="SSF53178">
    <property type="entry name" value="Peptidyl-tRNA hydrolase-like"/>
    <property type="match status" value="1"/>
</dbReference>
<keyword evidence="7" id="KW-1185">Reference proteome</keyword>
<gene>
    <name evidence="8" type="primary">LOC116292975</name>
</gene>
<protein>
    <recommendedName>
        <fullName evidence="1">peptidyl-tRNA hydrolase</fullName>
        <ecNumber evidence="1">3.1.1.29</ecNumber>
    </recommendedName>
</protein>
<evidence type="ECO:0000256" key="1">
    <source>
        <dbReference type="ARBA" id="ARBA00013260"/>
    </source>
</evidence>
<dbReference type="Gene3D" id="3.40.50.1470">
    <property type="entry name" value="Peptidyl-tRNA hydrolase"/>
    <property type="match status" value="1"/>
</dbReference>
<evidence type="ECO:0000256" key="6">
    <source>
        <dbReference type="SAM" id="MobiDB-lite"/>
    </source>
</evidence>
<dbReference type="PANTHER" id="PTHR17224">
    <property type="entry name" value="PEPTIDYL-TRNA HYDROLASE"/>
    <property type="match status" value="1"/>
</dbReference>
<organism evidence="7 8">
    <name type="scientific">Actinia tenebrosa</name>
    <name type="common">Australian red waratah sea anemone</name>
    <dbReference type="NCBI Taxonomy" id="6105"/>
    <lineage>
        <taxon>Eukaryota</taxon>
        <taxon>Metazoa</taxon>
        <taxon>Cnidaria</taxon>
        <taxon>Anthozoa</taxon>
        <taxon>Hexacorallia</taxon>
        <taxon>Actiniaria</taxon>
        <taxon>Actiniidae</taxon>
        <taxon>Actinia</taxon>
    </lineage>
</organism>
<keyword evidence="4" id="KW-0694">RNA-binding</keyword>
<dbReference type="Pfam" id="PF01195">
    <property type="entry name" value="Pept_tRNA_hydro"/>
    <property type="match status" value="1"/>
</dbReference>